<dbReference type="InterPro" id="IPR050738">
    <property type="entry name" value="Sulfatase"/>
</dbReference>
<name>A0A3R7PA42_PENVA</name>
<evidence type="ECO:0000256" key="6">
    <source>
        <dbReference type="SAM" id="Phobius"/>
    </source>
</evidence>
<dbReference type="STRING" id="6689.A0A3R7PA42"/>
<keyword evidence="7" id="KW-0732">Signal</keyword>
<dbReference type="Proteomes" id="UP000283509">
    <property type="component" value="Unassembled WGS sequence"/>
</dbReference>
<keyword evidence="6" id="KW-0812">Transmembrane</keyword>
<dbReference type="SUPFAM" id="SSF53649">
    <property type="entry name" value="Alkaline phosphatase-like"/>
    <property type="match status" value="1"/>
</dbReference>
<dbReference type="InterPro" id="IPR017850">
    <property type="entry name" value="Alkaline_phosphatase_core_sf"/>
</dbReference>
<dbReference type="PROSITE" id="PS00523">
    <property type="entry name" value="SULFATASE_1"/>
    <property type="match status" value="1"/>
</dbReference>
<evidence type="ECO:0000313" key="9">
    <source>
        <dbReference type="EMBL" id="ROT64989.1"/>
    </source>
</evidence>
<reference evidence="9 10" key="2">
    <citation type="submission" date="2019-01" db="EMBL/GenBank/DDBJ databases">
        <title>The decoding of complex shrimp genome reveals the adaptation for benthos swimmer, frequently molting mechanism and breeding impact on genome.</title>
        <authorList>
            <person name="Sun Y."/>
            <person name="Gao Y."/>
            <person name="Yu Y."/>
        </authorList>
    </citation>
    <scope>NUCLEOTIDE SEQUENCE [LARGE SCALE GENOMIC DNA]</scope>
    <source>
        <tissue evidence="9">Muscle</tissue>
    </source>
</reference>
<organism evidence="9 10">
    <name type="scientific">Penaeus vannamei</name>
    <name type="common">Whiteleg shrimp</name>
    <name type="synonym">Litopenaeus vannamei</name>
    <dbReference type="NCBI Taxonomy" id="6689"/>
    <lineage>
        <taxon>Eukaryota</taxon>
        <taxon>Metazoa</taxon>
        <taxon>Ecdysozoa</taxon>
        <taxon>Arthropoda</taxon>
        <taxon>Crustacea</taxon>
        <taxon>Multicrustacea</taxon>
        <taxon>Malacostraca</taxon>
        <taxon>Eumalacostraca</taxon>
        <taxon>Eucarida</taxon>
        <taxon>Decapoda</taxon>
        <taxon>Dendrobranchiata</taxon>
        <taxon>Penaeoidea</taxon>
        <taxon>Penaeidae</taxon>
        <taxon>Penaeus</taxon>
    </lineage>
</organism>
<feature type="domain" description="Sulfatase N-terminal" evidence="8">
    <location>
        <begin position="32"/>
        <end position="145"/>
    </location>
</feature>
<dbReference type="Gene3D" id="3.40.720.10">
    <property type="entry name" value="Alkaline Phosphatase, subunit A"/>
    <property type="match status" value="2"/>
</dbReference>
<comment type="similarity">
    <text evidence="2">Belongs to the sulfatase family.</text>
</comment>
<dbReference type="AlphaFoldDB" id="A0A3R7PA42"/>
<dbReference type="EMBL" id="QCYY01003158">
    <property type="protein sequence ID" value="ROT64989.1"/>
    <property type="molecule type" value="Genomic_DNA"/>
</dbReference>
<evidence type="ECO:0000256" key="3">
    <source>
        <dbReference type="ARBA" id="ARBA00022723"/>
    </source>
</evidence>
<keyword evidence="4" id="KW-0378">Hydrolase</keyword>
<sequence>MAPHDSSRRWTVLYLALVAAGLAAGAAQKRRPNVVILVADDLGIGDLGCYGNTTIKTPNIDRLSEEGVRLTHHLAAASMCTPSRAALLTGRYPARYGLVGEEGTAPVVVHVASRVGLPVEEVTFAKALSAANYTTAAVGEPRAGWVVVWVEFICLACSVALCKWHLGMRCGLGGLGCSGPQDHGFQNFFGLPFTLAVELEGDHDFWIFTPEVRFNKIIARLCVVGVLTILVWGWLVKCSQETQNTLFVVLALALVIPWFVHTHYRFHTEKWWQVSPWMDQHLNGILMKNSKVVEQPLVLEGLSQRLVEYSLDFITDHAHDENPFLLYHSFAHVHTPMFTAPHMAGKSKHGR</sequence>
<dbReference type="InterPro" id="IPR024607">
    <property type="entry name" value="Sulfatase_CS"/>
</dbReference>
<feature type="chain" id="PRO_5018785346" evidence="7">
    <location>
        <begin position="28"/>
        <end position="351"/>
    </location>
</feature>
<evidence type="ECO:0000313" key="10">
    <source>
        <dbReference type="Proteomes" id="UP000283509"/>
    </source>
</evidence>
<feature type="transmembrane region" description="Helical" evidence="6">
    <location>
        <begin position="242"/>
        <end position="260"/>
    </location>
</feature>
<evidence type="ECO:0000256" key="5">
    <source>
        <dbReference type="ARBA" id="ARBA00022837"/>
    </source>
</evidence>
<dbReference type="PANTHER" id="PTHR42693">
    <property type="entry name" value="ARYLSULFATASE FAMILY MEMBER"/>
    <property type="match status" value="1"/>
</dbReference>
<evidence type="ECO:0000256" key="7">
    <source>
        <dbReference type="SAM" id="SignalP"/>
    </source>
</evidence>
<comment type="cofactor">
    <cofactor evidence="1">
        <name>Ca(2+)</name>
        <dbReference type="ChEBI" id="CHEBI:29108"/>
    </cofactor>
</comment>
<evidence type="ECO:0000256" key="2">
    <source>
        <dbReference type="ARBA" id="ARBA00008779"/>
    </source>
</evidence>
<proteinExistence type="inferred from homology"/>
<evidence type="ECO:0000256" key="4">
    <source>
        <dbReference type="ARBA" id="ARBA00022801"/>
    </source>
</evidence>
<keyword evidence="6" id="KW-1133">Transmembrane helix</keyword>
<keyword evidence="3" id="KW-0479">Metal-binding</keyword>
<comment type="caution">
    <text evidence="9">The sequence shown here is derived from an EMBL/GenBank/DDBJ whole genome shotgun (WGS) entry which is preliminary data.</text>
</comment>
<evidence type="ECO:0000259" key="8">
    <source>
        <dbReference type="Pfam" id="PF00884"/>
    </source>
</evidence>
<evidence type="ECO:0000256" key="1">
    <source>
        <dbReference type="ARBA" id="ARBA00001913"/>
    </source>
</evidence>
<reference evidence="9 10" key="1">
    <citation type="submission" date="2018-04" db="EMBL/GenBank/DDBJ databases">
        <authorList>
            <person name="Zhang X."/>
            <person name="Yuan J."/>
            <person name="Li F."/>
            <person name="Xiang J."/>
        </authorList>
    </citation>
    <scope>NUCLEOTIDE SEQUENCE [LARGE SCALE GENOMIC DNA]</scope>
    <source>
        <tissue evidence="9">Muscle</tissue>
    </source>
</reference>
<keyword evidence="10" id="KW-1185">Reference proteome</keyword>
<dbReference type="GO" id="GO:0004065">
    <property type="term" value="F:arylsulfatase activity"/>
    <property type="evidence" value="ECO:0007669"/>
    <property type="project" value="TreeGrafter"/>
</dbReference>
<accession>A0A3R7PA42</accession>
<feature type="transmembrane region" description="Helical" evidence="6">
    <location>
        <begin position="217"/>
        <end position="236"/>
    </location>
</feature>
<dbReference type="PANTHER" id="PTHR42693:SF49">
    <property type="entry name" value="SULFATASE N-TERMINAL DOMAIN-CONTAINING PROTEIN"/>
    <property type="match status" value="1"/>
</dbReference>
<dbReference type="OrthoDB" id="103349at2759"/>
<gene>
    <name evidence="9" type="ORF">C7M84_017043</name>
</gene>
<dbReference type="Pfam" id="PF00884">
    <property type="entry name" value="Sulfatase"/>
    <property type="match status" value="1"/>
</dbReference>
<dbReference type="InterPro" id="IPR000917">
    <property type="entry name" value="Sulfatase_N"/>
</dbReference>
<feature type="signal peptide" evidence="7">
    <location>
        <begin position="1"/>
        <end position="27"/>
    </location>
</feature>
<keyword evidence="5" id="KW-0106">Calcium</keyword>
<keyword evidence="6" id="KW-0472">Membrane</keyword>
<dbReference type="GO" id="GO:0046872">
    <property type="term" value="F:metal ion binding"/>
    <property type="evidence" value="ECO:0007669"/>
    <property type="project" value="UniProtKB-KW"/>
</dbReference>
<protein>
    <submittedName>
        <fullName evidence="9">Putative arylsulfatase D-like</fullName>
    </submittedName>
</protein>